<dbReference type="SUPFAM" id="SSF54001">
    <property type="entry name" value="Cysteine proteinases"/>
    <property type="match status" value="1"/>
</dbReference>
<dbReference type="RefSeq" id="WP_318530800.1">
    <property type="nucleotide sequence ID" value="NZ_JBHTOP010000011.1"/>
</dbReference>
<evidence type="ECO:0000259" key="6">
    <source>
        <dbReference type="PROSITE" id="PS51935"/>
    </source>
</evidence>
<proteinExistence type="inferred from homology"/>
<dbReference type="EMBL" id="JBHTOP010000011">
    <property type="protein sequence ID" value="MFD1671484.1"/>
    <property type="molecule type" value="Genomic_DNA"/>
</dbReference>
<sequence>MTFSIKKLTMAIAAAGILGVAGLTTNNNNDNGTVQAATAGDVATVSWSGDAIQVFSDASSSASVVNYLPTASSWKVMETKTDANGTAWYKVANNQWVMASLMADGYSVSQATSNTSDAQKVIDLAKEQLGKPYVWGAKGPSSFDCSGLMYYLFQNALGRNIGGWTVPQESAGTQISVNDAQPGDLLFWGGRGATYHVALYIGNGQYIHAPKPGDVVRTATLSGYFYPSFAVRAI</sequence>
<evidence type="ECO:0000256" key="3">
    <source>
        <dbReference type="ARBA" id="ARBA00022801"/>
    </source>
</evidence>
<dbReference type="InterPro" id="IPR000064">
    <property type="entry name" value="NLP_P60_dom"/>
</dbReference>
<dbReference type="InterPro" id="IPR038765">
    <property type="entry name" value="Papain-like_cys_pep_sf"/>
</dbReference>
<feature type="domain" description="NlpC/P60" evidence="6">
    <location>
        <begin position="115"/>
        <end position="234"/>
    </location>
</feature>
<dbReference type="PROSITE" id="PS51935">
    <property type="entry name" value="NLPC_P60"/>
    <property type="match status" value="1"/>
</dbReference>
<dbReference type="Proteomes" id="UP001597267">
    <property type="component" value="Unassembled WGS sequence"/>
</dbReference>
<evidence type="ECO:0000313" key="8">
    <source>
        <dbReference type="Proteomes" id="UP001597267"/>
    </source>
</evidence>
<keyword evidence="3" id="KW-0378">Hydrolase</keyword>
<comment type="caution">
    <text evidence="7">The sequence shown here is derived from an EMBL/GenBank/DDBJ whole genome shotgun (WGS) entry which is preliminary data.</text>
</comment>
<protein>
    <submittedName>
        <fullName evidence="7">C40 family peptidase</fullName>
    </submittedName>
</protein>
<dbReference type="PANTHER" id="PTHR47359:SF3">
    <property type="entry name" value="NLP_P60 DOMAIN-CONTAINING PROTEIN-RELATED"/>
    <property type="match status" value="1"/>
</dbReference>
<gene>
    <name evidence="7" type="ORF">ACFQ5M_05195</name>
</gene>
<evidence type="ECO:0000256" key="2">
    <source>
        <dbReference type="ARBA" id="ARBA00022670"/>
    </source>
</evidence>
<evidence type="ECO:0000313" key="7">
    <source>
        <dbReference type="EMBL" id="MFD1671484.1"/>
    </source>
</evidence>
<keyword evidence="2" id="KW-0645">Protease</keyword>
<organism evidence="7 8">
    <name type="scientific">Agrilactobacillus yilanensis</name>
    <dbReference type="NCBI Taxonomy" id="2485997"/>
    <lineage>
        <taxon>Bacteria</taxon>
        <taxon>Bacillati</taxon>
        <taxon>Bacillota</taxon>
        <taxon>Bacilli</taxon>
        <taxon>Lactobacillales</taxon>
        <taxon>Lactobacillaceae</taxon>
        <taxon>Agrilactobacillus</taxon>
    </lineage>
</organism>
<reference evidence="8" key="1">
    <citation type="journal article" date="2019" name="Int. J. Syst. Evol. Microbiol.">
        <title>The Global Catalogue of Microorganisms (GCM) 10K type strain sequencing project: providing services to taxonomists for standard genome sequencing and annotation.</title>
        <authorList>
            <consortium name="The Broad Institute Genomics Platform"/>
            <consortium name="The Broad Institute Genome Sequencing Center for Infectious Disease"/>
            <person name="Wu L."/>
            <person name="Ma J."/>
        </authorList>
    </citation>
    <scope>NUCLEOTIDE SEQUENCE [LARGE SCALE GENOMIC DNA]</scope>
    <source>
        <strain evidence="8">CCM 8896</strain>
    </source>
</reference>
<feature type="chain" id="PRO_5047462650" evidence="5">
    <location>
        <begin position="27"/>
        <end position="234"/>
    </location>
</feature>
<keyword evidence="8" id="KW-1185">Reference proteome</keyword>
<dbReference type="Gene3D" id="3.90.1720.10">
    <property type="entry name" value="endopeptidase domain like (from Nostoc punctiforme)"/>
    <property type="match status" value="1"/>
</dbReference>
<evidence type="ECO:0000256" key="1">
    <source>
        <dbReference type="ARBA" id="ARBA00007074"/>
    </source>
</evidence>
<evidence type="ECO:0000256" key="4">
    <source>
        <dbReference type="ARBA" id="ARBA00022807"/>
    </source>
</evidence>
<name>A0ABW4J746_9LACO</name>
<keyword evidence="4" id="KW-0788">Thiol protease</keyword>
<keyword evidence="5" id="KW-0732">Signal</keyword>
<dbReference type="InterPro" id="IPR051794">
    <property type="entry name" value="PG_Endopeptidase_C40"/>
</dbReference>
<feature type="signal peptide" evidence="5">
    <location>
        <begin position="1"/>
        <end position="26"/>
    </location>
</feature>
<accession>A0ABW4J746</accession>
<evidence type="ECO:0000256" key="5">
    <source>
        <dbReference type="SAM" id="SignalP"/>
    </source>
</evidence>
<dbReference type="Pfam" id="PF00877">
    <property type="entry name" value="NLPC_P60"/>
    <property type="match status" value="1"/>
</dbReference>
<comment type="similarity">
    <text evidence="1">Belongs to the peptidase C40 family.</text>
</comment>
<dbReference type="PANTHER" id="PTHR47359">
    <property type="entry name" value="PEPTIDOGLYCAN DL-ENDOPEPTIDASE CWLO"/>
    <property type="match status" value="1"/>
</dbReference>